<accession>A0ABS2GA30</accession>
<dbReference type="Pfam" id="PF01381">
    <property type="entry name" value="HTH_3"/>
    <property type="match status" value="1"/>
</dbReference>
<dbReference type="SUPFAM" id="SSF47413">
    <property type="entry name" value="lambda repressor-like DNA-binding domains"/>
    <property type="match status" value="1"/>
</dbReference>
<dbReference type="SMART" id="SM00530">
    <property type="entry name" value="HTH_XRE"/>
    <property type="match status" value="1"/>
</dbReference>
<dbReference type="PROSITE" id="PS50943">
    <property type="entry name" value="HTH_CROC1"/>
    <property type="match status" value="1"/>
</dbReference>
<dbReference type="Proteomes" id="UP000729290">
    <property type="component" value="Unassembled WGS sequence"/>
</dbReference>
<dbReference type="EMBL" id="JACSNV010000008">
    <property type="protein sequence ID" value="MBM6877890.1"/>
    <property type="molecule type" value="Genomic_DNA"/>
</dbReference>
<name>A0ABS2GA30_9FIRM</name>
<protein>
    <submittedName>
        <fullName evidence="2">Helix-turn-helix transcriptional regulator</fullName>
    </submittedName>
</protein>
<keyword evidence="3" id="KW-1185">Reference proteome</keyword>
<reference evidence="2 3" key="1">
    <citation type="journal article" date="2021" name="Sci. Rep.">
        <title>The distribution of antibiotic resistance genes in chicken gut microbiota commensals.</title>
        <authorList>
            <person name="Juricova H."/>
            <person name="Matiasovicova J."/>
            <person name="Kubasova T."/>
            <person name="Cejkova D."/>
            <person name="Rychlik I."/>
        </authorList>
    </citation>
    <scope>NUCLEOTIDE SEQUENCE [LARGE SCALE GENOMIC DNA]</scope>
    <source>
        <strain evidence="2 3">An431b</strain>
    </source>
</reference>
<organism evidence="2 3">
    <name type="scientific">Anaerotignum lactatifermentans</name>
    <dbReference type="NCBI Taxonomy" id="160404"/>
    <lineage>
        <taxon>Bacteria</taxon>
        <taxon>Bacillati</taxon>
        <taxon>Bacillota</taxon>
        <taxon>Clostridia</taxon>
        <taxon>Lachnospirales</taxon>
        <taxon>Anaerotignaceae</taxon>
        <taxon>Anaerotignum</taxon>
    </lineage>
</organism>
<sequence>MRKKRNLSMIELAEKCGIDRTVLYRIETGKLSPRLSQVEKLAAGFEVNVMELLEEVFV</sequence>
<dbReference type="CDD" id="cd00093">
    <property type="entry name" value="HTH_XRE"/>
    <property type="match status" value="1"/>
</dbReference>
<feature type="domain" description="HTH cro/C1-type" evidence="1">
    <location>
        <begin position="1"/>
        <end position="52"/>
    </location>
</feature>
<dbReference type="InterPro" id="IPR010982">
    <property type="entry name" value="Lambda_DNA-bd_dom_sf"/>
</dbReference>
<comment type="caution">
    <text evidence="2">The sequence shown here is derived from an EMBL/GenBank/DDBJ whole genome shotgun (WGS) entry which is preliminary data.</text>
</comment>
<evidence type="ECO:0000313" key="2">
    <source>
        <dbReference type="EMBL" id="MBM6877890.1"/>
    </source>
</evidence>
<dbReference type="InterPro" id="IPR001387">
    <property type="entry name" value="Cro/C1-type_HTH"/>
</dbReference>
<proteinExistence type="predicted"/>
<evidence type="ECO:0000313" key="3">
    <source>
        <dbReference type="Proteomes" id="UP000729290"/>
    </source>
</evidence>
<dbReference type="Gene3D" id="1.10.260.40">
    <property type="entry name" value="lambda repressor-like DNA-binding domains"/>
    <property type="match status" value="1"/>
</dbReference>
<gene>
    <name evidence="2" type="ORF">H9X83_06915</name>
</gene>
<evidence type="ECO:0000259" key="1">
    <source>
        <dbReference type="PROSITE" id="PS50943"/>
    </source>
</evidence>